<keyword evidence="2" id="KW-1185">Reference proteome</keyword>
<gene>
    <name evidence="1" type="ORF">ACFSBL_07390</name>
</gene>
<sequence length="217" mass="22897">MRTNRRTFLATTAGASLAATAGCLGLLSDATTFEAQQAATAEAVANEGNYVPQEPRKLEAERTFSVADREQTVTVVNWVSEYYKTIDAGPLSGQRAGVFAAVSTPQVEILGESFNPLADASPRDIISRFQQQYEGMSVGDRIGQTTLGALGGSALVSTFDGSATIRGQQVDTNFVVSGSVENAGDHVVSLGVFPAQLDEQGNIHAMIENLDHPVSSE</sequence>
<dbReference type="InterPro" id="IPR006311">
    <property type="entry name" value="TAT_signal"/>
</dbReference>
<organism evidence="1 2">
    <name type="scientific">Haloarchaeobius litoreus</name>
    <dbReference type="NCBI Taxonomy" id="755306"/>
    <lineage>
        <taxon>Archaea</taxon>
        <taxon>Methanobacteriati</taxon>
        <taxon>Methanobacteriota</taxon>
        <taxon>Stenosarchaea group</taxon>
        <taxon>Halobacteria</taxon>
        <taxon>Halobacteriales</taxon>
        <taxon>Halorubellaceae</taxon>
        <taxon>Haloarchaeobius</taxon>
    </lineage>
</organism>
<reference evidence="1 2" key="1">
    <citation type="journal article" date="2019" name="Int. J. Syst. Evol. Microbiol.">
        <title>The Global Catalogue of Microorganisms (GCM) 10K type strain sequencing project: providing services to taxonomists for standard genome sequencing and annotation.</title>
        <authorList>
            <consortium name="The Broad Institute Genomics Platform"/>
            <consortium name="The Broad Institute Genome Sequencing Center for Infectious Disease"/>
            <person name="Wu L."/>
            <person name="Ma J."/>
        </authorList>
    </citation>
    <scope>NUCLEOTIDE SEQUENCE [LARGE SCALE GENOMIC DNA]</scope>
    <source>
        <strain evidence="1 2">CGMCC 1.10390</strain>
    </source>
</reference>
<dbReference type="RefSeq" id="WP_256398982.1">
    <property type="nucleotide sequence ID" value="NZ_JANHJR010000001.1"/>
</dbReference>
<name>A0ABD6DGZ2_9EURY</name>
<dbReference type="PROSITE" id="PS51318">
    <property type="entry name" value="TAT"/>
    <property type="match status" value="1"/>
</dbReference>
<accession>A0ABD6DGZ2</accession>
<dbReference type="InterPro" id="IPR045396">
    <property type="entry name" value="DUF6517"/>
</dbReference>
<dbReference type="EMBL" id="JBHUDO010000002">
    <property type="protein sequence ID" value="MFD1645502.1"/>
    <property type="molecule type" value="Genomic_DNA"/>
</dbReference>
<dbReference type="AlphaFoldDB" id="A0ABD6DGZ2"/>
<dbReference type="Proteomes" id="UP001597034">
    <property type="component" value="Unassembled WGS sequence"/>
</dbReference>
<proteinExistence type="predicted"/>
<evidence type="ECO:0000313" key="2">
    <source>
        <dbReference type="Proteomes" id="UP001597034"/>
    </source>
</evidence>
<dbReference type="Pfam" id="PF20127">
    <property type="entry name" value="DUF6517"/>
    <property type="match status" value="1"/>
</dbReference>
<evidence type="ECO:0000313" key="1">
    <source>
        <dbReference type="EMBL" id="MFD1645502.1"/>
    </source>
</evidence>
<protein>
    <submittedName>
        <fullName evidence="1">DUF6517 family protein</fullName>
    </submittedName>
</protein>
<comment type="caution">
    <text evidence="1">The sequence shown here is derived from an EMBL/GenBank/DDBJ whole genome shotgun (WGS) entry which is preliminary data.</text>
</comment>
<dbReference type="PROSITE" id="PS51257">
    <property type="entry name" value="PROKAR_LIPOPROTEIN"/>
    <property type="match status" value="1"/>
</dbReference>